<protein>
    <recommendedName>
        <fullName evidence="2">Tail protein</fullName>
    </recommendedName>
</protein>
<proteinExistence type="predicted"/>
<reference evidence="1" key="1">
    <citation type="submission" date="2020-03" db="EMBL/GenBank/DDBJ databases">
        <title>The deep terrestrial virosphere.</title>
        <authorList>
            <person name="Holmfeldt K."/>
            <person name="Nilsson E."/>
            <person name="Simone D."/>
            <person name="Lopez-Fernandez M."/>
            <person name="Wu X."/>
            <person name="de Brujin I."/>
            <person name="Lundin D."/>
            <person name="Andersson A."/>
            <person name="Bertilsson S."/>
            <person name="Dopson M."/>
        </authorList>
    </citation>
    <scope>NUCLEOTIDE SEQUENCE</scope>
    <source>
        <strain evidence="1">MM415B02022</strain>
    </source>
</reference>
<organism evidence="1">
    <name type="scientific">viral metagenome</name>
    <dbReference type="NCBI Taxonomy" id="1070528"/>
    <lineage>
        <taxon>unclassified sequences</taxon>
        <taxon>metagenomes</taxon>
        <taxon>organismal metagenomes</taxon>
    </lineage>
</organism>
<accession>A0A6M3IDZ2</accession>
<sequence>MLFAGKDGELRLADKGSGGTTYYLPVLFCEMDFTGPTSRPRVEDTLIMDRGIFDSNAHYISGDDSPRYAPLPFSFSARLADTVNSRVLMDWTSGATRIPNAVGGSSTIYSWDGTTTIDGNTLPAFKDDKTTLRVQVLWDGTSDIGLQYNEVYFTPGQQTITESADGLILSANGMIYGDVTRIAALDTSGATYNFV</sequence>
<name>A0A6M3IDZ2_9ZZZZ</name>
<evidence type="ECO:0008006" key="2">
    <source>
        <dbReference type="Google" id="ProtNLM"/>
    </source>
</evidence>
<evidence type="ECO:0000313" key="1">
    <source>
        <dbReference type="EMBL" id="QJA55623.1"/>
    </source>
</evidence>
<gene>
    <name evidence="1" type="ORF">MM415B02022_0005</name>
</gene>
<dbReference type="EMBL" id="MT141169">
    <property type="protein sequence ID" value="QJA55623.1"/>
    <property type="molecule type" value="Genomic_DNA"/>
</dbReference>
<dbReference type="AlphaFoldDB" id="A0A6M3IDZ2"/>